<keyword evidence="3" id="KW-1185">Reference proteome</keyword>
<comment type="caution">
    <text evidence="2">The sequence shown here is derived from an EMBL/GenBank/DDBJ whole genome shotgun (WGS) entry which is preliminary data.</text>
</comment>
<dbReference type="EMBL" id="PZQS01000008">
    <property type="protein sequence ID" value="PVD26393.1"/>
    <property type="molecule type" value="Genomic_DNA"/>
</dbReference>
<accession>A0A2T7NZ31</accession>
<gene>
    <name evidence="2" type="ORF">C0Q70_14068</name>
</gene>
<feature type="chain" id="PRO_5015630188" evidence="1">
    <location>
        <begin position="24"/>
        <end position="638"/>
    </location>
</feature>
<sequence>MGRLLVYGILGAVFLWTNLLCRAQPVPDIKFKVEELLLTLEELQVKWNHPYLAPGLWEESAGLYPSDVRLNFVGRPEVAELRQLISVFDNNMFATAWITSTLLEAYLYGNTPRTSDEQLHLAIDAIGQFHDHNHNYNNSLMCFWPQVYNATTSTWVSTPANLLESYDVVVRMPWTEIDEILEKLGWQDVEKFINEIIKDRDGYLSVFHIPPDFDDTFVNLGLGSLLVDLSHDFPEALARWQRDNTNLTSLLDALRRYAYRPFGQNPDLSSIDPRTYYYIRYFLNEAHAAGQDVALVPTWVQSIEEARQMRDRGVVMPLQVNNVDATVAANTVYGLTGAILSGLLPSSVLDDPDIRQIYQNTTTFLIFMMENALFGRPDLALTYYPSVFEFYWFVARTYNRMETARRSRPLPAVMEELLPRLESALQGPVTDEILKKSQEFEDMIYFDDFLGDADVDSNNVTLVKAEDRLFTTAMAGNVLLTTWTLFNDSDRTLRWKRETPGGVQTAVEKIVRFLSRYILEVTYKPWNAFFSASVKGKTSKAGDYPTNCVVLLNGTRDYVIDKRVKDGLAYTMLGYVSESEYEVMVNDTGKTPTKFVSYNDPNVFFRFWSSPSYTYAVAMLVLGRYDKLQTEGDLASHD</sequence>
<dbReference type="OMA" id="YANITRH"/>
<dbReference type="OrthoDB" id="10025474at2759"/>
<evidence type="ECO:0000313" key="3">
    <source>
        <dbReference type="Proteomes" id="UP000245119"/>
    </source>
</evidence>
<protein>
    <submittedName>
        <fullName evidence="2">Uncharacterized protein</fullName>
    </submittedName>
</protein>
<feature type="signal peptide" evidence="1">
    <location>
        <begin position="1"/>
        <end position="23"/>
    </location>
</feature>
<dbReference type="AlphaFoldDB" id="A0A2T7NZ31"/>
<reference evidence="2 3" key="1">
    <citation type="submission" date="2018-04" db="EMBL/GenBank/DDBJ databases">
        <title>The genome of golden apple snail Pomacea canaliculata provides insight into stress tolerance and invasive adaptation.</title>
        <authorList>
            <person name="Liu C."/>
            <person name="Liu B."/>
            <person name="Ren Y."/>
            <person name="Zhang Y."/>
            <person name="Wang H."/>
            <person name="Li S."/>
            <person name="Jiang F."/>
            <person name="Yin L."/>
            <person name="Zhang G."/>
            <person name="Qian W."/>
            <person name="Fan W."/>
        </authorList>
    </citation>
    <scope>NUCLEOTIDE SEQUENCE [LARGE SCALE GENOMIC DNA]</scope>
    <source>
        <strain evidence="2">SZHN2017</strain>
        <tissue evidence="2">Muscle</tissue>
    </source>
</reference>
<evidence type="ECO:0000256" key="1">
    <source>
        <dbReference type="SAM" id="SignalP"/>
    </source>
</evidence>
<evidence type="ECO:0000313" key="2">
    <source>
        <dbReference type="EMBL" id="PVD26393.1"/>
    </source>
</evidence>
<organism evidence="2 3">
    <name type="scientific">Pomacea canaliculata</name>
    <name type="common">Golden apple snail</name>
    <dbReference type="NCBI Taxonomy" id="400727"/>
    <lineage>
        <taxon>Eukaryota</taxon>
        <taxon>Metazoa</taxon>
        <taxon>Spiralia</taxon>
        <taxon>Lophotrochozoa</taxon>
        <taxon>Mollusca</taxon>
        <taxon>Gastropoda</taxon>
        <taxon>Caenogastropoda</taxon>
        <taxon>Architaenioglossa</taxon>
        <taxon>Ampullarioidea</taxon>
        <taxon>Ampullariidae</taxon>
        <taxon>Pomacea</taxon>
    </lineage>
</organism>
<dbReference type="Proteomes" id="UP000245119">
    <property type="component" value="Linkage Group LG8"/>
</dbReference>
<name>A0A2T7NZ31_POMCA</name>
<proteinExistence type="predicted"/>
<keyword evidence="1" id="KW-0732">Signal</keyword>